<dbReference type="InterPro" id="IPR035979">
    <property type="entry name" value="RBD_domain_sf"/>
</dbReference>
<dbReference type="GO" id="GO:0003729">
    <property type="term" value="F:mRNA binding"/>
    <property type="evidence" value="ECO:0007669"/>
    <property type="project" value="TreeGrafter"/>
</dbReference>
<dbReference type="Gene3D" id="3.30.70.330">
    <property type="match status" value="3"/>
</dbReference>
<evidence type="ECO:0000313" key="5">
    <source>
        <dbReference type="EMBL" id="KAF9423680.1"/>
    </source>
</evidence>
<dbReference type="Pfam" id="PF13865">
    <property type="entry name" value="FoP_duplication"/>
    <property type="match status" value="1"/>
</dbReference>
<evidence type="ECO:0000256" key="1">
    <source>
        <dbReference type="ARBA" id="ARBA00022884"/>
    </source>
</evidence>
<evidence type="ECO:0000259" key="4">
    <source>
        <dbReference type="PROSITE" id="PS50102"/>
    </source>
</evidence>
<evidence type="ECO:0000313" key="6">
    <source>
        <dbReference type="Proteomes" id="UP000648187"/>
    </source>
</evidence>
<accession>A0A835GRB0</accession>
<dbReference type="SMART" id="SM00361">
    <property type="entry name" value="RRM_1"/>
    <property type="match status" value="3"/>
</dbReference>
<feature type="compositionally biased region" description="Basic and acidic residues" evidence="3">
    <location>
        <begin position="392"/>
        <end position="413"/>
    </location>
</feature>
<dbReference type="GO" id="GO:0006406">
    <property type="term" value="P:mRNA export from nucleus"/>
    <property type="evidence" value="ECO:0007669"/>
    <property type="project" value="TreeGrafter"/>
</dbReference>
<comment type="caution">
    <text evidence="5">The sequence shown here is derived from an EMBL/GenBank/DDBJ whole genome shotgun (WGS) entry which is preliminary data.</text>
</comment>
<feature type="domain" description="RRM" evidence="4">
    <location>
        <begin position="482"/>
        <end position="559"/>
    </location>
</feature>
<feature type="region of interest" description="Disordered" evidence="3">
    <location>
        <begin position="579"/>
        <end position="599"/>
    </location>
</feature>
<dbReference type="PROSITE" id="PS50102">
    <property type="entry name" value="RRM"/>
    <property type="match status" value="3"/>
</dbReference>
<protein>
    <recommendedName>
        <fullName evidence="4">RRM domain-containing protein</fullName>
    </recommendedName>
</protein>
<evidence type="ECO:0000256" key="2">
    <source>
        <dbReference type="PROSITE-ProRule" id="PRU00176"/>
    </source>
</evidence>
<dbReference type="PANTHER" id="PTHR19965">
    <property type="entry name" value="RNA AND EXPORT FACTOR BINDING PROTEIN"/>
    <property type="match status" value="1"/>
</dbReference>
<dbReference type="GO" id="GO:0005634">
    <property type="term" value="C:nucleus"/>
    <property type="evidence" value="ECO:0007669"/>
    <property type="project" value="TreeGrafter"/>
</dbReference>
<dbReference type="InterPro" id="IPR012677">
    <property type="entry name" value="Nucleotide-bd_a/b_plait_sf"/>
</dbReference>
<dbReference type="PANTHER" id="PTHR19965:SF82">
    <property type="entry name" value="THO COMPLEX SUBUNIT 4"/>
    <property type="match status" value="1"/>
</dbReference>
<dbReference type="Proteomes" id="UP000648187">
    <property type="component" value="Unassembled WGS sequence"/>
</dbReference>
<feature type="region of interest" description="Disordered" evidence="3">
    <location>
        <begin position="188"/>
        <end position="209"/>
    </location>
</feature>
<organism evidence="5 6">
    <name type="scientific">Spodoptera exigua</name>
    <name type="common">Beet armyworm</name>
    <name type="synonym">Noctua fulgens</name>
    <dbReference type="NCBI Taxonomy" id="7107"/>
    <lineage>
        <taxon>Eukaryota</taxon>
        <taxon>Metazoa</taxon>
        <taxon>Ecdysozoa</taxon>
        <taxon>Arthropoda</taxon>
        <taxon>Hexapoda</taxon>
        <taxon>Insecta</taxon>
        <taxon>Pterygota</taxon>
        <taxon>Neoptera</taxon>
        <taxon>Endopterygota</taxon>
        <taxon>Lepidoptera</taxon>
        <taxon>Glossata</taxon>
        <taxon>Ditrysia</taxon>
        <taxon>Noctuoidea</taxon>
        <taxon>Noctuidae</taxon>
        <taxon>Amphipyrinae</taxon>
        <taxon>Spodoptera</taxon>
    </lineage>
</organism>
<dbReference type="EMBL" id="JACKWZ010000007">
    <property type="protein sequence ID" value="KAF9423680.1"/>
    <property type="molecule type" value="Genomic_DNA"/>
</dbReference>
<gene>
    <name evidence="5" type="ORF">HW555_001006</name>
</gene>
<keyword evidence="6" id="KW-1185">Reference proteome</keyword>
<feature type="domain" description="RRM" evidence="4">
    <location>
        <begin position="92"/>
        <end position="169"/>
    </location>
</feature>
<feature type="compositionally biased region" description="Basic and acidic residues" evidence="3">
    <location>
        <begin position="579"/>
        <end position="598"/>
    </location>
</feature>
<sequence length="629" mass="71484">MINDISRCSHSLNAELLKFSAQNYIPNMYSAKSSGSRKDARYGNGRTESVLRGKYHGDIAKSWKQPRSVVHRICREKKNLKNAMSYNSNAPTILRVSNLDLEVSDLDMRELFEDFGILKRAGINRDRTGRPNGTADVVFERRADALRAIDELHGRKLDGRALNIQLESYEDNKHEEVHNMKRRYGEDLNRFESRSGSHGRAEAADGGKRSALTAEQLDAELDAFMAYIKEAKRGKLQMYSAKSSGSRKDASYGHGRTESVLRGKYHGDIAKSWKQPRSEVHRICREKKNLKNAMSYNSNAPTILRVSNLDLEVSDLDMQELFEDFGILKRAGINRDRTGRPNGTADVVFERRADALRAMKELHGRKLDGRALNIQLESYEDNKDEEVHNVKRRYGEDPNRCESRSGSHGRAEAADVQMYSAKSGGSRRDARYGNDRTRSLLRGRYHGDIEKSWKQPRSEVHRICREKKNLKNAMSSKSNAPTTLRVSNLDLEVSDLDMQELFEDFGILKRAGINRDRTGRPNGTADVVFERRADALRAMNELHGRKLDGRALNIQVETYKDNKHEEVLNMKRRYGEDLNRCESRSGSHGRAEAADGGKRSALTAEQLDAELDAFMAFIKEAKRGKRKTV</sequence>
<dbReference type="SMART" id="SM00360">
    <property type="entry name" value="RRM"/>
    <property type="match status" value="3"/>
</dbReference>
<dbReference type="SUPFAM" id="SSF54928">
    <property type="entry name" value="RNA-binding domain, RBD"/>
    <property type="match status" value="3"/>
</dbReference>
<dbReference type="Pfam" id="PF00076">
    <property type="entry name" value="RRM_1"/>
    <property type="match status" value="3"/>
</dbReference>
<dbReference type="InterPro" id="IPR003954">
    <property type="entry name" value="RRM_euk-type"/>
</dbReference>
<proteinExistence type="predicted"/>
<name>A0A835GRB0_SPOEX</name>
<feature type="region of interest" description="Disordered" evidence="3">
    <location>
        <begin position="392"/>
        <end position="414"/>
    </location>
</feature>
<dbReference type="InterPro" id="IPR025715">
    <property type="entry name" value="FoP_C"/>
</dbReference>
<keyword evidence="1 2" id="KW-0694">RNA-binding</keyword>
<feature type="domain" description="RRM" evidence="4">
    <location>
        <begin position="302"/>
        <end position="379"/>
    </location>
</feature>
<dbReference type="AlphaFoldDB" id="A0A835GRB0"/>
<evidence type="ECO:0000256" key="3">
    <source>
        <dbReference type="SAM" id="MobiDB-lite"/>
    </source>
</evidence>
<feature type="compositionally biased region" description="Basic and acidic residues" evidence="3">
    <location>
        <begin position="188"/>
        <end position="208"/>
    </location>
</feature>
<dbReference type="InterPro" id="IPR000504">
    <property type="entry name" value="RRM_dom"/>
</dbReference>
<dbReference type="InterPro" id="IPR051229">
    <property type="entry name" value="ALYREF_mRNA_export"/>
</dbReference>
<reference evidence="5" key="1">
    <citation type="submission" date="2020-08" db="EMBL/GenBank/DDBJ databases">
        <title>Spodoptera exigua strain:BAW_Kor-Di-RS1 Genome sequencing and assembly.</title>
        <authorList>
            <person name="Kim J."/>
            <person name="Nam H.Y."/>
            <person name="Kwon M."/>
            <person name="Choi J.H."/>
            <person name="Cho S.R."/>
            <person name="Kim G.-H."/>
        </authorList>
    </citation>
    <scope>NUCLEOTIDE SEQUENCE</scope>
    <source>
        <strain evidence="5">BAW_Kor-Di-RS1</strain>
        <tissue evidence="5">Whole-body</tissue>
    </source>
</reference>